<keyword evidence="3" id="KW-1185">Reference proteome</keyword>
<organism evidence="2 3">
    <name type="scientific">Trypanosoma equiperdum</name>
    <dbReference type="NCBI Taxonomy" id="5694"/>
    <lineage>
        <taxon>Eukaryota</taxon>
        <taxon>Discoba</taxon>
        <taxon>Euglenozoa</taxon>
        <taxon>Kinetoplastea</taxon>
        <taxon>Metakinetoplastina</taxon>
        <taxon>Trypanosomatida</taxon>
        <taxon>Trypanosomatidae</taxon>
        <taxon>Trypanosoma</taxon>
    </lineage>
</organism>
<name>A0A1G4I490_TRYEQ</name>
<dbReference type="VEuPathDB" id="TriTrypDB:TEOVI_000607100"/>
<keyword evidence="1" id="KW-1133">Transmembrane helix</keyword>
<evidence type="ECO:0000313" key="3">
    <source>
        <dbReference type="Proteomes" id="UP000195570"/>
    </source>
</evidence>
<dbReference type="Proteomes" id="UP000195570">
    <property type="component" value="Unassembled WGS sequence"/>
</dbReference>
<reference evidence="2" key="1">
    <citation type="submission" date="2016-09" db="EMBL/GenBank/DDBJ databases">
        <authorList>
            <person name="Hebert L."/>
            <person name="Moumen B."/>
        </authorList>
    </citation>
    <scope>NUCLEOTIDE SEQUENCE [LARGE SCALE GENOMIC DNA]</scope>
    <source>
        <strain evidence="2">OVI</strain>
    </source>
</reference>
<sequence length="186" mass="19899">MSILTILFCAVDLYRTQNPLVAADVPEQPPAPVMSSVPRMYCFLLFVPCIGAIVCWNAARACFMLSLVKVGVGARLGQLSFIRFHALGTFVPVLPQSSLAASPHSLQHALARFPAVPAQRQSRSVLRFLPALSPGLPSDLPQSFTRSAVVGVWSSSPFEALPYIAWFAAVVTAAFVASKLAISVSV</sequence>
<keyword evidence="1" id="KW-0812">Transmembrane</keyword>
<feature type="transmembrane region" description="Helical" evidence="1">
    <location>
        <begin position="163"/>
        <end position="182"/>
    </location>
</feature>
<feature type="transmembrane region" description="Helical" evidence="1">
    <location>
        <begin position="38"/>
        <end position="59"/>
    </location>
</feature>
<protein>
    <submittedName>
        <fullName evidence="2">Uncharacterized protein</fullName>
    </submittedName>
</protein>
<gene>
    <name evidence="2" type="ORF">TEOVI_000607100</name>
</gene>
<dbReference type="GeneID" id="92380010"/>
<keyword evidence="1" id="KW-0472">Membrane</keyword>
<dbReference type="AlphaFoldDB" id="A0A1G4I490"/>
<proteinExistence type="predicted"/>
<evidence type="ECO:0000256" key="1">
    <source>
        <dbReference type="SAM" id="Phobius"/>
    </source>
</evidence>
<dbReference type="RefSeq" id="XP_067077951.1">
    <property type="nucleotide sequence ID" value="XM_067221850.1"/>
</dbReference>
<evidence type="ECO:0000313" key="2">
    <source>
        <dbReference type="EMBL" id="SCU66514.1"/>
    </source>
</evidence>
<dbReference type="EMBL" id="CZPT02000563">
    <property type="protein sequence ID" value="SCU66514.1"/>
    <property type="molecule type" value="Genomic_DNA"/>
</dbReference>
<accession>A0A1G4I490</accession>
<comment type="caution">
    <text evidence="2">The sequence shown here is derived from an EMBL/GenBank/DDBJ whole genome shotgun (WGS) entry which is preliminary data.</text>
</comment>